<dbReference type="Pfam" id="PF00551">
    <property type="entry name" value="Formyl_trans_N"/>
    <property type="match status" value="1"/>
</dbReference>
<comment type="caution">
    <text evidence="11">The sequence shown here is derived from an EMBL/GenBank/DDBJ whole genome shotgun (WGS) entry which is preliminary data.</text>
</comment>
<gene>
    <name evidence="8 11" type="primary">fmt</name>
    <name evidence="12" type="ORF">HT99x_000065</name>
    <name evidence="11" type="ORF">HT99x_00436</name>
</gene>
<proteinExistence type="inferred from homology"/>
<comment type="similarity">
    <text evidence="2 8">Belongs to the Fmt family.</text>
</comment>
<name>A0A0Q9Z0M4_9GAMM</name>
<evidence type="ECO:0000313" key="11">
    <source>
        <dbReference type="EMBL" id="KRG22019.1"/>
    </source>
</evidence>
<dbReference type="InterPro" id="IPR005794">
    <property type="entry name" value="Fmt"/>
</dbReference>
<dbReference type="InterPro" id="IPR041711">
    <property type="entry name" value="Met-tRNA-FMT_N"/>
</dbReference>
<dbReference type="RefSeq" id="WP_075065092.1">
    <property type="nucleotide sequence ID" value="NZ_LKAJ02000001.1"/>
</dbReference>
<dbReference type="EMBL" id="LKAJ02000001">
    <property type="protein sequence ID" value="MCS5709811.1"/>
    <property type="molecule type" value="Genomic_DNA"/>
</dbReference>
<dbReference type="InterPro" id="IPR037022">
    <property type="entry name" value="Formyl_trans_C_sf"/>
</dbReference>
<reference evidence="11" key="1">
    <citation type="submission" date="2015-09" db="EMBL/GenBank/DDBJ databases">
        <title>Draft Genome Sequences of Two Novel Amoeba-resistant Intranuclear Bacteria, Candidatus Berkiella cookevillensis and Candidatus Berkiella aquae.</title>
        <authorList>
            <person name="Mehari Y.T."/>
            <person name="Arivett B.A."/>
            <person name="Farone A.L."/>
            <person name="Gunderson J.H."/>
            <person name="Farone M.B."/>
        </authorList>
    </citation>
    <scope>NUCLEOTIDE SEQUENCE [LARGE SCALE GENOMIC DNA]</scope>
    <source>
        <strain evidence="11">HT99</strain>
    </source>
</reference>
<dbReference type="GO" id="GO:0005829">
    <property type="term" value="C:cytosol"/>
    <property type="evidence" value="ECO:0007669"/>
    <property type="project" value="TreeGrafter"/>
</dbReference>
<dbReference type="GO" id="GO:0004479">
    <property type="term" value="F:methionyl-tRNA formyltransferase activity"/>
    <property type="evidence" value="ECO:0007669"/>
    <property type="project" value="UniProtKB-UniRule"/>
</dbReference>
<evidence type="ECO:0000313" key="12">
    <source>
        <dbReference type="EMBL" id="MCS5709811.1"/>
    </source>
</evidence>
<evidence type="ECO:0000256" key="1">
    <source>
        <dbReference type="ARBA" id="ARBA00002606"/>
    </source>
</evidence>
<dbReference type="OrthoDB" id="9802815at2"/>
<dbReference type="CDD" id="cd08704">
    <property type="entry name" value="Met_tRNA_FMT_C"/>
    <property type="match status" value="1"/>
</dbReference>
<dbReference type="HAMAP" id="MF_00182">
    <property type="entry name" value="Formyl_trans"/>
    <property type="match status" value="1"/>
</dbReference>
<keyword evidence="5 8" id="KW-0808">Transferase</keyword>
<comment type="function">
    <text evidence="1 8">Attaches a formyl group to the free amino group of methionyl-tRNA(fMet). The formyl group appears to play a dual role in the initiator identity of N-formylmethionyl-tRNA by promoting its recognition by IF2 and preventing the misappropriation of this tRNA by the elongation apparatus.</text>
</comment>
<dbReference type="NCBIfam" id="TIGR00460">
    <property type="entry name" value="fmt"/>
    <property type="match status" value="1"/>
</dbReference>
<reference evidence="12" key="3">
    <citation type="submission" date="2021-06" db="EMBL/GenBank/DDBJ databases">
        <title>Genomic Description and Analysis of Intracellular Bacteria, Candidatus Berkiella cookevillensis and Candidatus Berkiella aquae.</title>
        <authorList>
            <person name="Kidane D.T."/>
            <person name="Mehari Y.T."/>
            <person name="Rice F.C."/>
            <person name="Arivett B.A."/>
            <person name="Farone A.L."/>
            <person name="Berk S.G."/>
            <person name="Farone M.B."/>
        </authorList>
    </citation>
    <scope>NUCLEOTIDE SEQUENCE</scope>
    <source>
        <strain evidence="12">HT99</strain>
    </source>
</reference>
<evidence type="ECO:0000256" key="4">
    <source>
        <dbReference type="ARBA" id="ARBA00016014"/>
    </source>
</evidence>
<dbReference type="STRING" id="295108.HT99x_00436"/>
<evidence type="ECO:0000256" key="7">
    <source>
        <dbReference type="ARBA" id="ARBA00048558"/>
    </source>
</evidence>
<dbReference type="Gene3D" id="3.40.50.170">
    <property type="entry name" value="Formyl transferase, N-terminal domain"/>
    <property type="match status" value="1"/>
</dbReference>
<evidence type="ECO:0000259" key="10">
    <source>
        <dbReference type="Pfam" id="PF02911"/>
    </source>
</evidence>
<comment type="catalytic activity">
    <reaction evidence="7 8">
        <text>L-methionyl-tRNA(fMet) + (6R)-10-formyltetrahydrofolate = N-formyl-L-methionyl-tRNA(fMet) + (6S)-5,6,7,8-tetrahydrofolate + H(+)</text>
        <dbReference type="Rhea" id="RHEA:24380"/>
        <dbReference type="Rhea" id="RHEA-COMP:9952"/>
        <dbReference type="Rhea" id="RHEA-COMP:9953"/>
        <dbReference type="ChEBI" id="CHEBI:15378"/>
        <dbReference type="ChEBI" id="CHEBI:57453"/>
        <dbReference type="ChEBI" id="CHEBI:78530"/>
        <dbReference type="ChEBI" id="CHEBI:78844"/>
        <dbReference type="ChEBI" id="CHEBI:195366"/>
        <dbReference type="EC" id="2.1.2.9"/>
    </reaction>
</comment>
<dbReference type="PANTHER" id="PTHR11138">
    <property type="entry name" value="METHIONYL-TRNA FORMYLTRANSFERASE"/>
    <property type="match status" value="1"/>
</dbReference>
<dbReference type="PATRIC" id="fig|1590043.3.peg.439"/>
<dbReference type="Pfam" id="PF02911">
    <property type="entry name" value="Formyl_trans_C"/>
    <property type="match status" value="1"/>
</dbReference>
<evidence type="ECO:0000256" key="2">
    <source>
        <dbReference type="ARBA" id="ARBA00010699"/>
    </source>
</evidence>
<dbReference type="SUPFAM" id="SSF53328">
    <property type="entry name" value="Formyltransferase"/>
    <property type="match status" value="1"/>
</dbReference>
<dbReference type="InterPro" id="IPR005793">
    <property type="entry name" value="Formyl_trans_C"/>
</dbReference>
<feature type="binding site" evidence="8">
    <location>
        <begin position="109"/>
        <end position="112"/>
    </location>
    <ligand>
        <name>(6S)-5,6,7,8-tetrahydrofolate</name>
        <dbReference type="ChEBI" id="CHEBI:57453"/>
    </ligand>
</feature>
<feature type="domain" description="Formyl transferase C-terminal" evidence="10">
    <location>
        <begin position="201"/>
        <end position="299"/>
    </location>
</feature>
<evidence type="ECO:0000256" key="3">
    <source>
        <dbReference type="ARBA" id="ARBA00012261"/>
    </source>
</evidence>
<protein>
    <recommendedName>
        <fullName evidence="4 8">Methionyl-tRNA formyltransferase</fullName>
        <ecNumber evidence="3 8">2.1.2.9</ecNumber>
    </recommendedName>
</protein>
<dbReference type="EMBL" id="LKAJ01000002">
    <property type="protein sequence ID" value="KRG22019.1"/>
    <property type="molecule type" value="Genomic_DNA"/>
</dbReference>
<sequence length="311" mass="33767">MRIIFAGTPTFAEIQLEALLTTGHEIVAVYTQPDKPAGRGQQLQMSPVKTLALSHQLPIEQPTSLKTPEALATLTSYQPDVMVVAAYGLLLPEAVLALPRFGCINVHASLLPRWRGASPIQQAILAGDKETGITLMRMDKGLDTGNSLANGIIPIAHDDTSESLHDKLAVLGAKMLFHALEEVVDSPGEQQNEAQVTHAPKIAKSAALIDWQQSAQQIERQVRAYFPWPVAYTLIHGQILRIFKAQVVKRDVNRFPAGTIIEQTPQGIIVSTAEQALLITHAQLPGKKALPMSEILKGHAALFTLSKQMGI</sequence>
<organism evidence="11">
    <name type="scientific">Candidatus Berkiella aquae</name>
    <dbReference type="NCBI Taxonomy" id="295108"/>
    <lineage>
        <taxon>Bacteria</taxon>
        <taxon>Pseudomonadati</taxon>
        <taxon>Pseudomonadota</taxon>
        <taxon>Gammaproteobacteria</taxon>
        <taxon>Candidatus Berkiellales</taxon>
        <taxon>Candidatus Berkiellaceae</taxon>
        <taxon>Candidatus Berkiella</taxon>
    </lineage>
</organism>
<evidence type="ECO:0000313" key="13">
    <source>
        <dbReference type="Proteomes" id="UP000051497"/>
    </source>
</evidence>
<dbReference type="InterPro" id="IPR011034">
    <property type="entry name" value="Formyl_transferase-like_C_sf"/>
</dbReference>
<dbReference type="SUPFAM" id="SSF50486">
    <property type="entry name" value="FMT C-terminal domain-like"/>
    <property type="match status" value="1"/>
</dbReference>
<evidence type="ECO:0000259" key="9">
    <source>
        <dbReference type="Pfam" id="PF00551"/>
    </source>
</evidence>
<evidence type="ECO:0000256" key="6">
    <source>
        <dbReference type="ARBA" id="ARBA00022917"/>
    </source>
</evidence>
<dbReference type="AlphaFoldDB" id="A0A0Q9Z0M4"/>
<dbReference type="CDD" id="cd08646">
    <property type="entry name" value="FMT_core_Met-tRNA-FMT_N"/>
    <property type="match status" value="1"/>
</dbReference>
<dbReference type="EC" id="2.1.2.9" evidence="3 8"/>
<dbReference type="Gene3D" id="3.10.25.10">
    <property type="entry name" value="Formyl transferase, C-terminal domain"/>
    <property type="match status" value="1"/>
</dbReference>
<dbReference type="InterPro" id="IPR044135">
    <property type="entry name" value="Met-tRNA-FMT_C"/>
</dbReference>
<keyword evidence="6 8" id="KW-0648">Protein biosynthesis</keyword>
<evidence type="ECO:0000256" key="8">
    <source>
        <dbReference type="HAMAP-Rule" id="MF_00182"/>
    </source>
</evidence>
<dbReference type="InterPro" id="IPR001555">
    <property type="entry name" value="GART_AS"/>
</dbReference>
<dbReference type="InterPro" id="IPR036477">
    <property type="entry name" value="Formyl_transf_N_sf"/>
</dbReference>
<dbReference type="PANTHER" id="PTHR11138:SF5">
    <property type="entry name" value="METHIONYL-TRNA FORMYLTRANSFERASE, MITOCHONDRIAL"/>
    <property type="match status" value="1"/>
</dbReference>
<reference evidence="12" key="2">
    <citation type="journal article" date="2016" name="Genome Announc.">
        <title>Draft Genome Sequences of Two Novel Amoeba-Resistant Intranuclear Bacteria, 'Candidatus Berkiella cookevillensis' and 'Candidatus Berkiella aquae'.</title>
        <authorList>
            <person name="Mehari Y.T."/>
            <person name="Arivett B.A."/>
            <person name="Farone A.L."/>
            <person name="Gunderson J.H."/>
            <person name="Farone M.B."/>
        </authorList>
    </citation>
    <scope>NUCLEOTIDE SEQUENCE</scope>
    <source>
        <strain evidence="12">HT99</strain>
    </source>
</reference>
<dbReference type="Proteomes" id="UP000051497">
    <property type="component" value="Unassembled WGS sequence"/>
</dbReference>
<evidence type="ECO:0000256" key="5">
    <source>
        <dbReference type="ARBA" id="ARBA00022679"/>
    </source>
</evidence>
<keyword evidence="13" id="KW-1185">Reference proteome</keyword>
<dbReference type="PROSITE" id="PS00373">
    <property type="entry name" value="GART"/>
    <property type="match status" value="1"/>
</dbReference>
<accession>A0A0Q9Z0M4</accession>
<dbReference type="InterPro" id="IPR002376">
    <property type="entry name" value="Formyl_transf_N"/>
</dbReference>
<feature type="domain" description="Formyl transferase N-terminal" evidence="9">
    <location>
        <begin position="1"/>
        <end position="179"/>
    </location>
</feature>